<feature type="chain" id="PRO_5035234409" evidence="2">
    <location>
        <begin position="20"/>
        <end position="765"/>
    </location>
</feature>
<feature type="compositionally biased region" description="Low complexity" evidence="1">
    <location>
        <begin position="327"/>
        <end position="342"/>
    </location>
</feature>
<feature type="region of interest" description="Disordered" evidence="1">
    <location>
        <begin position="389"/>
        <end position="434"/>
    </location>
</feature>
<comment type="caution">
    <text evidence="3">The sequence shown here is derived from an EMBL/GenBank/DDBJ whole genome shotgun (WGS) entry which is preliminary data.</text>
</comment>
<feature type="compositionally biased region" description="Low complexity" evidence="1">
    <location>
        <begin position="389"/>
        <end position="413"/>
    </location>
</feature>
<dbReference type="EMBL" id="CAJVCH010237740">
    <property type="protein sequence ID" value="CAG7732805.1"/>
    <property type="molecule type" value="Genomic_DNA"/>
</dbReference>
<feature type="signal peptide" evidence="2">
    <location>
        <begin position="1"/>
        <end position="19"/>
    </location>
</feature>
<feature type="region of interest" description="Disordered" evidence="1">
    <location>
        <begin position="193"/>
        <end position="366"/>
    </location>
</feature>
<dbReference type="AlphaFoldDB" id="A0A8J2KUW0"/>
<organism evidence="3 4">
    <name type="scientific">Allacma fusca</name>
    <dbReference type="NCBI Taxonomy" id="39272"/>
    <lineage>
        <taxon>Eukaryota</taxon>
        <taxon>Metazoa</taxon>
        <taxon>Ecdysozoa</taxon>
        <taxon>Arthropoda</taxon>
        <taxon>Hexapoda</taxon>
        <taxon>Collembola</taxon>
        <taxon>Symphypleona</taxon>
        <taxon>Sminthuridae</taxon>
        <taxon>Allacma</taxon>
    </lineage>
</organism>
<proteinExistence type="predicted"/>
<feature type="compositionally biased region" description="Basic and acidic residues" evidence="1">
    <location>
        <begin position="416"/>
        <end position="433"/>
    </location>
</feature>
<accession>A0A8J2KUW0</accession>
<feature type="compositionally biased region" description="Basic residues" evidence="1">
    <location>
        <begin position="145"/>
        <end position="164"/>
    </location>
</feature>
<feature type="compositionally biased region" description="Low complexity" evidence="1">
    <location>
        <begin position="262"/>
        <end position="304"/>
    </location>
</feature>
<protein>
    <submittedName>
        <fullName evidence="3">Uncharacterized protein</fullName>
    </submittedName>
</protein>
<dbReference type="Proteomes" id="UP000708208">
    <property type="component" value="Unassembled WGS sequence"/>
</dbReference>
<dbReference type="OrthoDB" id="6382980at2759"/>
<feature type="compositionally biased region" description="Basic residues" evidence="1">
    <location>
        <begin position="466"/>
        <end position="483"/>
    </location>
</feature>
<feature type="region of interest" description="Disordered" evidence="1">
    <location>
        <begin position="135"/>
        <end position="164"/>
    </location>
</feature>
<reference evidence="3" key="1">
    <citation type="submission" date="2021-06" db="EMBL/GenBank/DDBJ databases">
        <authorList>
            <person name="Hodson N. C."/>
            <person name="Mongue J. A."/>
            <person name="Jaron S. K."/>
        </authorList>
    </citation>
    <scope>NUCLEOTIDE SEQUENCE</scope>
</reference>
<evidence type="ECO:0000256" key="1">
    <source>
        <dbReference type="SAM" id="MobiDB-lite"/>
    </source>
</evidence>
<evidence type="ECO:0000256" key="2">
    <source>
        <dbReference type="SAM" id="SignalP"/>
    </source>
</evidence>
<evidence type="ECO:0000313" key="4">
    <source>
        <dbReference type="Proteomes" id="UP000708208"/>
    </source>
</evidence>
<feature type="compositionally biased region" description="Polar residues" evidence="1">
    <location>
        <begin position="235"/>
        <end position="244"/>
    </location>
</feature>
<evidence type="ECO:0000313" key="3">
    <source>
        <dbReference type="EMBL" id="CAG7732805.1"/>
    </source>
</evidence>
<name>A0A8J2KUW0_9HEXA</name>
<feature type="region of interest" description="Disordered" evidence="1">
    <location>
        <begin position="462"/>
        <end position="486"/>
    </location>
</feature>
<feature type="compositionally biased region" description="Polar residues" evidence="1">
    <location>
        <begin position="306"/>
        <end position="326"/>
    </location>
</feature>
<keyword evidence="4" id="KW-1185">Reference proteome</keyword>
<feature type="region of interest" description="Disordered" evidence="1">
    <location>
        <begin position="745"/>
        <end position="765"/>
    </location>
</feature>
<keyword evidence="2" id="KW-0732">Signal</keyword>
<sequence>MPSVLVAIFVTAIVGVSQAEPPINIGLGDLGVGDGSYSSAGPDASYGVPGGAGGLIGGGGIGGGDVGGLSGYSGGQSFSSGYSVSSSNTGYDDGLSGVGGFSDGAGGHGHGEILATPAGKGVKYAGPIVYTNEKPPVIHFPPPPKPRKGSGHGKGGKGKGSKSHSIKYVPLPHHELPILIYQSDINPPIHVVSPPGNVISQEPPQASYGPPGGDYGVPSGPVVDYGIPEGKVVTGGSSFSQSTDYGVPDAPIQPQASYGVPSQASYGVPSQSSSSYGAPSQSSSSYGVPSQSSSSYGVPSQPSYEIPSQASYGAPSQSSYEIPSQISYGHSTSSFQSGSSKGAVDSIPTKSSYGPPKDSYGPPKKAASLPHIIYTGHPPIHIFQQPPIYMSAPKSSSTKSSYGSSSKGSSKGHGSQKGDHGHKGHHSKGEHGLHSLHSSIHNSLKSAFSSFHSSLPSLKASIHAGHSSHGHSHSHSKSSHKGKSNYVVAPKGWNKPPIIIYQGVRPPVTVYEKPAGDYDNTNIASGPISAPTTTIVQQHHHTGSPIALTEPVSSSLVLEGPISLEHAHVAGTDAPGNPAAHNVDITYGIQRLSPEVGNLVDPRYNNGQFATSRTIWIPNYSLPEASEGQTGQQPALYISDLTSAGQQFQILRRSDILDETILSGVSALKAEHENQGVSSNEAHKLSIPSAEYVSEQSSRSGVVGGQSQQLHARIEVLPTFLSTANEKTLGSIPVSYSSVIVTSAGASGASPSFTNPSNEPTSKTS</sequence>
<gene>
    <name evidence="3" type="ORF">AFUS01_LOCUS21292</name>
</gene>